<dbReference type="AlphaFoldDB" id="L0AZJ3"/>
<evidence type="ECO:0000256" key="1">
    <source>
        <dbReference type="SAM" id="Phobius"/>
    </source>
</evidence>
<evidence type="ECO:0000313" key="4">
    <source>
        <dbReference type="Proteomes" id="UP000031512"/>
    </source>
</evidence>
<keyword evidence="1" id="KW-0812">Transmembrane</keyword>
<keyword evidence="4" id="KW-1185">Reference proteome</keyword>
<dbReference type="EMBL" id="CP001670">
    <property type="protein sequence ID" value="AFZ80980.1"/>
    <property type="molecule type" value="Genomic_DNA"/>
</dbReference>
<feature type="chain" id="PRO_5003939391" evidence="2">
    <location>
        <begin position="24"/>
        <end position="452"/>
    </location>
</feature>
<reference evidence="3 4" key="1">
    <citation type="journal article" date="2012" name="BMC Genomics">
        <title>Comparative genomic analysis and phylogenetic position of Theileria equi.</title>
        <authorList>
            <person name="Kappmeyer L.S."/>
            <person name="Thiagarajan M."/>
            <person name="Herndon D.R."/>
            <person name="Ramsay J.D."/>
            <person name="Caler E."/>
            <person name="Djikeng A."/>
            <person name="Gillespie J.J."/>
            <person name="Lau A.O."/>
            <person name="Roalson E.H."/>
            <person name="Silva J.C."/>
            <person name="Silva M.G."/>
            <person name="Suarez C.E."/>
            <person name="Ueti M.W."/>
            <person name="Nene V.M."/>
            <person name="Mealey R.H."/>
            <person name="Knowles D.P."/>
            <person name="Brayton K.A."/>
        </authorList>
    </citation>
    <scope>NUCLEOTIDE SEQUENCE [LARGE SCALE GENOMIC DNA]</scope>
    <source>
        <strain evidence="3 4">WA</strain>
    </source>
</reference>
<gene>
    <name evidence="3" type="ORF">BEWA_003880</name>
</gene>
<keyword evidence="1" id="KW-0472">Membrane</keyword>
<feature type="transmembrane region" description="Helical" evidence="1">
    <location>
        <begin position="143"/>
        <end position="162"/>
    </location>
</feature>
<dbReference type="STRING" id="1537102.L0AZJ3"/>
<feature type="signal peptide" evidence="2">
    <location>
        <begin position="1"/>
        <end position="23"/>
    </location>
</feature>
<dbReference type="Proteomes" id="UP000031512">
    <property type="component" value="Chromosome 3"/>
</dbReference>
<protein>
    <submittedName>
        <fullName evidence="3">Uncharacterized protein</fullName>
    </submittedName>
</protein>
<feature type="transmembrane region" description="Helical" evidence="1">
    <location>
        <begin position="114"/>
        <end position="137"/>
    </location>
</feature>
<name>L0AZJ3_THEEQ</name>
<dbReference type="RefSeq" id="XP_004830646.1">
    <property type="nucleotide sequence ID" value="XM_004830589.1"/>
</dbReference>
<evidence type="ECO:0000313" key="3">
    <source>
        <dbReference type="EMBL" id="AFZ80980.1"/>
    </source>
</evidence>
<proteinExistence type="predicted"/>
<accession>L0AZJ3</accession>
<feature type="transmembrane region" description="Helical" evidence="1">
    <location>
        <begin position="220"/>
        <end position="242"/>
    </location>
</feature>
<sequence length="452" mass="48963">MGGQNAPIQKGAMFMAGLTLLQSLRVALTGAKFALDRFKIPQQYASSFINMVHNPMELATFTGIFLINALTWTGNWFKNNSKYFAIFTNAALCLSFIILLIAFTSGGEQGNLTFYYWTIVLVSFIYGLNVACVMNVGSANASLFNMGIPLSGIQVCIYYYVFTKLAERYQWSNVSYWIIVWQLVIAILISAVSAGLWIAAYPPGPPPLEQAATGNGGGTAVISPILMGMVGMGGIYAFYPAIAPYKLTDVSTGYTIDLVVLFMSAVPGIIIAALCKGESGPGPDKDWSKGNTGWHAAWILAIPHITAMVLCLYVLHYPGSGVARYIRSSGLKVGAITVTLKFCEEGLKAVSYAGAGAHGGTVSSFNAFLSQGLMIVLAFTGDGYLKTYSKYEHDRSKWPTKHYGFFKSLGYWIGSGMKVACKSVKSSFTKNVRCKVLGKSEALLIVYADEEF</sequence>
<feature type="transmembrane region" description="Helical" evidence="1">
    <location>
        <begin position="12"/>
        <end position="35"/>
    </location>
</feature>
<keyword evidence="2" id="KW-0732">Signal</keyword>
<feature type="transmembrane region" description="Helical" evidence="1">
    <location>
        <begin position="83"/>
        <end position="102"/>
    </location>
</feature>
<evidence type="ECO:0000256" key="2">
    <source>
        <dbReference type="SAM" id="SignalP"/>
    </source>
</evidence>
<keyword evidence="1" id="KW-1133">Transmembrane helix</keyword>
<feature type="transmembrane region" description="Helical" evidence="1">
    <location>
        <begin position="174"/>
        <end position="200"/>
    </location>
</feature>
<organism evidence="3 4">
    <name type="scientific">Theileria equi strain WA</name>
    <dbReference type="NCBI Taxonomy" id="1537102"/>
    <lineage>
        <taxon>Eukaryota</taxon>
        <taxon>Sar</taxon>
        <taxon>Alveolata</taxon>
        <taxon>Apicomplexa</taxon>
        <taxon>Aconoidasida</taxon>
        <taxon>Piroplasmida</taxon>
        <taxon>Theileriidae</taxon>
        <taxon>Theileria</taxon>
    </lineage>
</organism>
<dbReference type="GeneID" id="15805595"/>
<feature type="transmembrane region" description="Helical" evidence="1">
    <location>
        <begin position="294"/>
        <end position="315"/>
    </location>
</feature>
<feature type="transmembrane region" description="Helical" evidence="1">
    <location>
        <begin position="254"/>
        <end position="274"/>
    </location>
</feature>
<dbReference type="OrthoDB" id="365234at2759"/>
<feature type="transmembrane region" description="Helical" evidence="1">
    <location>
        <begin position="56"/>
        <end position="77"/>
    </location>
</feature>
<dbReference type="VEuPathDB" id="PiroplasmaDB:BEWA_003880"/>
<dbReference type="KEGG" id="beq:BEWA_003880"/>